<dbReference type="Proteomes" id="UP000663586">
    <property type="component" value="Chromosome"/>
</dbReference>
<dbReference type="Gene3D" id="1.10.287.1490">
    <property type="match status" value="1"/>
</dbReference>
<feature type="domain" description="Actinobacteria/chloroflexi VLRF1 release factor" evidence="2">
    <location>
        <begin position="183"/>
        <end position="301"/>
    </location>
</feature>
<dbReference type="KEGG" id="hara:AArcS_2642"/>
<dbReference type="InterPro" id="IPR040783">
    <property type="entry name" value="VLRF1"/>
</dbReference>
<keyword evidence="4" id="KW-1185">Reference proteome</keyword>
<proteinExistence type="predicted"/>
<dbReference type="SUPFAM" id="SSF90257">
    <property type="entry name" value="Myosin rod fragments"/>
    <property type="match status" value="1"/>
</dbReference>
<dbReference type="AlphaFoldDB" id="A0A897MUZ1"/>
<dbReference type="Gene3D" id="3.30.420.60">
    <property type="entry name" value="eRF1 domain 2"/>
    <property type="match status" value="1"/>
</dbReference>
<sequence length="304" mass="34310">MIDTLLGRAGLKERIHELEAELAELEEERDGLREQLDAAEERRADAVSDRQDAQERVNRLEDKVTQLEDTVERLRDEDSEISFRSVDDVQGGRLAGVLDRLESFETDEEGVFTAMVDRHASATTRDAFGERTALVERASPCLAITDDEGLLSVALRPPVAPEPFERWGERVEIDREWFRPTGRYAVALVRADLFALGEYTGDEQLSASGFRTDVKGDHSKGGYSQARFERLREEQVRRHLNKCREKIQERSADRLFLLGDAEAIDRLEADVDPAATGTVDASGKPKPALKNAVQEFFTVRMYTL</sequence>
<dbReference type="GeneID" id="70686024"/>
<accession>A0A897MUZ1</accession>
<gene>
    <name evidence="3" type="primary">eRF1</name>
    <name evidence="3" type="ORF">AArcS_2642</name>
</gene>
<dbReference type="SUPFAM" id="SSF53137">
    <property type="entry name" value="Translational machinery components"/>
    <property type="match status" value="1"/>
</dbReference>
<dbReference type="EMBL" id="CP064786">
    <property type="protein sequence ID" value="QSG03838.1"/>
    <property type="molecule type" value="Genomic_DNA"/>
</dbReference>
<reference evidence="3" key="1">
    <citation type="submission" date="2020-11" db="EMBL/GenBank/DDBJ databases">
        <title>Carbohydrate-dependent, anaerobic sulfur respiration: A novel catabolism in halophilic archaea.</title>
        <authorList>
            <person name="Sorokin D.Y."/>
            <person name="Messina E."/>
            <person name="Smedile F."/>
            <person name="La Cono V."/>
            <person name="Hallsworth J.E."/>
            <person name="Yakimov M.M."/>
        </authorList>
    </citation>
    <scope>NUCLEOTIDE SEQUENCE</scope>
    <source>
        <strain evidence="3">AArc-S</strain>
    </source>
</reference>
<name>A0A897MUZ1_9EURY</name>
<dbReference type="RefSeq" id="WP_238477880.1">
    <property type="nucleotide sequence ID" value="NZ_CP064786.1"/>
</dbReference>
<dbReference type="Pfam" id="PF18859">
    <property type="entry name" value="acVLRF1"/>
    <property type="match status" value="1"/>
</dbReference>
<organism evidence="3 4">
    <name type="scientific">Natranaeroarchaeum sulfidigenes</name>
    <dbReference type="NCBI Taxonomy" id="2784880"/>
    <lineage>
        <taxon>Archaea</taxon>
        <taxon>Methanobacteriati</taxon>
        <taxon>Methanobacteriota</taxon>
        <taxon>Stenosarchaea group</taxon>
        <taxon>Halobacteria</taxon>
        <taxon>Halobacteriales</taxon>
        <taxon>Natronoarchaeaceae</taxon>
        <taxon>Natranaeroarchaeum</taxon>
    </lineage>
</organism>
<evidence type="ECO:0000256" key="1">
    <source>
        <dbReference type="SAM" id="MobiDB-lite"/>
    </source>
</evidence>
<protein>
    <submittedName>
        <fullName evidence="3">Peptide chain release factor eRF1</fullName>
    </submittedName>
</protein>
<evidence type="ECO:0000313" key="3">
    <source>
        <dbReference type="EMBL" id="QSG03838.1"/>
    </source>
</evidence>
<evidence type="ECO:0000313" key="4">
    <source>
        <dbReference type="Proteomes" id="UP000663586"/>
    </source>
</evidence>
<feature type="compositionally biased region" description="Basic and acidic residues" evidence="1">
    <location>
        <begin position="30"/>
        <end position="57"/>
    </location>
</feature>
<dbReference type="InterPro" id="IPR042226">
    <property type="entry name" value="eFR1_2_sf"/>
</dbReference>
<evidence type="ECO:0000259" key="2">
    <source>
        <dbReference type="Pfam" id="PF18859"/>
    </source>
</evidence>
<feature type="region of interest" description="Disordered" evidence="1">
    <location>
        <begin position="26"/>
        <end position="57"/>
    </location>
</feature>